<name>A0A1W5DEA5_9LECA</name>
<evidence type="ECO:0000313" key="2">
    <source>
        <dbReference type="EMBL" id="SLM41361.1"/>
    </source>
</evidence>
<reference evidence="3" key="1">
    <citation type="submission" date="2017-03" db="EMBL/GenBank/DDBJ databases">
        <authorList>
            <person name="Sharma R."/>
            <person name="Thines M."/>
        </authorList>
    </citation>
    <scope>NUCLEOTIDE SEQUENCE [LARGE SCALE GENOMIC DNA]</scope>
</reference>
<organism evidence="2 3">
    <name type="scientific">Lasallia pustulata</name>
    <dbReference type="NCBI Taxonomy" id="136370"/>
    <lineage>
        <taxon>Eukaryota</taxon>
        <taxon>Fungi</taxon>
        <taxon>Dikarya</taxon>
        <taxon>Ascomycota</taxon>
        <taxon>Pezizomycotina</taxon>
        <taxon>Lecanoromycetes</taxon>
        <taxon>OSLEUM clade</taxon>
        <taxon>Umbilicariomycetidae</taxon>
        <taxon>Umbilicariales</taxon>
        <taxon>Umbilicariaceae</taxon>
        <taxon>Lasallia</taxon>
    </lineage>
</organism>
<feature type="signal peptide" evidence="1">
    <location>
        <begin position="1"/>
        <end position="16"/>
    </location>
</feature>
<evidence type="ECO:0000313" key="3">
    <source>
        <dbReference type="Proteomes" id="UP000192927"/>
    </source>
</evidence>
<evidence type="ECO:0000256" key="1">
    <source>
        <dbReference type="SAM" id="SignalP"/>
    </source>
</evidence>
<accession>A0A1W5DEA5</accession>
<dbReference type="Gene3D" id="2.70.50.70">
    <property type="match status" value="1"/>
</dbReference>
<evidence type="ECO:0008006" key="4">
    <source>
        <dbReference type="Google" id="ProtNLM"/>
    </source>
</evidence>
<keyword evidence="3" id="KW-1185">Reference proteome</keyword>
<sequence length="237" mass="25397">MYSLVFVSVFASAVLAHMQLYYPPTFGADNNPHRTDPADTELTYPYGCCGKKIPYPCRGYLDLLGTPQGASVATWAAGSEQNFSLTGLGDHYGGSCQVSFSVDKGNTFQVATSFEGDCPHRGQGTDPAKQTFEFMVPADVPAGDAIFAWTWFNREQEFNMNCAAVTIGAPGYSVAAPVVPYNQRPGPLVADIKDPDNGCWTVKTTAEVKYPNPGPDVVPGDGVYPLALPMPADKCGY</sequence>
<keyword evidence="1" id="KW-0732">Signal</keyword>
<dbReference type="EMBL" id="FWEW01003840">
    <property type="protein sequence ID" value="SLM41361.1"/>
    <property type="molecule type" value="Genomic_DNA"/>
</dbReference>
<feature type="chain" id="PRO_5012167523" description="Lytic polysaccharide monooxygenase" evidence="1">
    <location>
        <begin position="17"/>
        <end position="237"/>
    </location>
</feature>
<protein>
    <recommendedName>
        <fullName evidence="4">Lytic polysaccharide monooxygenase</fullName>
    </recommendedName>
</protein>
<dbReference type="AlphaFoldDB" id="A0A1W5DEA5"/>
<dbReference type="PANTHER" id="PTHR36182">
    <property type="entry name" value="PROTEIN, PUTATIVE (AFU_ORTHOLOGUE AFUA_6G10930)-RELATED"/>
    <property type="match status" value="1"/>
</dbReference>
<dbReference type="Proteomes" id="UP000192927">
    <property type="component" value="Unassembled WGS sequence"/>
</dbReference>
<proteinExistence type="predicted"/>
<dbReference type="PANTHER" id="PTHR36182:SF1">
    <property type="entry name" value="PROTEIN, PUTATIVE (AFU_ORTHOLOGUE AFUA_6G10930)-RELATED"/>
    <property type="match status" value="1"/>
</dbReference>